<feature type="domain" description="Aminotransferase class I/classII large" evidence="1">
    <location>
        <begin position="1"/>
        <end position="198"/>
    </location>
</feature>
<dbReference type="Gene3D" id="3.90.1150.10">
    <property type="entry name" value="Aspartate Aminotransferase, domain 1"/>
    <property type="match status" value="1"/>
</dbReference>
<accession>A0ABY9CXB9</accession>
<evidence type="ECO:0000259" key="1">
    <source>
        <dbReference type="Pfam" id="PF00155"/>
    </source>
</evidence>
<sequence>MVIINPGNPCGNVFTHQHLKKVAETARMLGILVIADEVYGHLVFGSNPYVPMGVFGSITPVITLGSISKRWIVPGWRLGWLVTNDPNGILCKSGGAVPQIIEKTTDDFFSRIIGLLRKTADICFDGLADIPCITCPHKPEGAMSVNLNVSLLEDIEDDMDFCVKLSKEESVIILPGFTVGMENWLRITFATEPPSLEDGLGRIKAFCQRHAKKQ</sequence>
<reference evidence="2 3" key="1">
    <citation type="journal article" date="2023" name="Hortic Res">
        <title>The complete reference genome for grapevine (Vitis vinifera L.) genetics and breeding.</title>
        <authorList>
            <person name="Shi X."/>
            <person name="Cao S."/>
            <person name="Wang X."/>
            <person name="Huang S."/>
            <person name="Wang Y."/>
            <person name="Liu Z."/>
            <person name="Liu W."/>
            <person name="Leng X."/>
            <person name="Peng Y."/>
            <person name="Wang N."/>
            <person name="Wang Y."/>
            <person name="Ma Z."/>
            <person name="Xu X."/>
            <person name="Zhang F."/>
            <person name="Xue H."/>
            <person name="Zhong H."/>
            <person name="Wang Y."/>
            <person name="Zhang K."/>
            <person name="Velt A."/>
            <person name="Avia K."/>
            <person name="Holtgrawe D."/>
            <person name="Grimplet J."/>
            <person name="Matus J.T."/>
            <person name="Ware D."/>
            <person name="Wu X."/>
            <person name="Wang H."/>
            <person name="Liu C."/>
            <person name="Fang Y."/>
            <person name="Rustenholz C."/>
            <person name="Cheng Z."/>
            <person name="Xiao H."/>
            <person name="Zhou Y."/>
        </authorList>
    </citation>
    <scope>NUCLEOTIDE SEQUENCE [LARGE SCALE GENOMIC DNA]</scope>
    <source>
        <strain evidence="3">cv. Pinot noir / PN40024</strain>
        <tissue evidence="2">Leaf</tissue>
    </source>
</reference>
<dbReference type="PANTHER" id="PTHR45744:SF11">
    <property type="entry name" value="TYROSINE AMINOTRANSFERASE"/>
    <property type="match status" value="1"/>
</dbReference>
<dbReference type="EMBL" id="CP126659">
    <property type="protein sequence ID" value="WJZ99191.1"/>
    <property type="molecule type" value="Genomic_DNA"/>
</dbReference>
<dbReference type="Pfam" id="PF00155">
    <property type="entry name" value="Aminotran_1_2"/>
    <property type="match status" value="1"/>
</dbReference>
<dbReference type="Proteomes" id="UP001227230">
    <property type="component" value="Chromosome 12"/>
</dbReference>
<proteinExistence type="predicted"/>
<organism evidence="2 3">
    <name type="scientific">Vitis vinifera</name>
    <name type="common">Grape</name>
    <dbReference type="NCBI Taxonomy" id="29760"/>
    <lineage>
        <taxon>Eukaryota</taxon>
        <taxon>Viridiplantae</taxon>
        <taxon>Streptophyta</taxon>
        <taxon>Embryophyta</taxon>
        <taxon>Tracheophyta</taxon>
        <taxon>Spermatophyta</taxon>
        <taxon>Magnoliopsida</taxon>
        <taxon>eudicotyledons</taxon>
        <taxon>Gunneridae</taxon>
        <taxon>Pentapetalae</taxon>
        <taxon>rosids</taxon>
        <taxon>Vitales</taxon>
        <taxon>Vitaceae</taxon>
        <taxon>Viteae</taxon>
        <taxon>Vitis</taxon>
    </lineage>
</organism>
<evidence type="ECO:0000313" key="3">
    <source>
        <dbReference type="Proteomes" id="UP001227230"/>
    </source>
</evidence>
<dbReference type="InterPro" id="IPR004839">
    <property type="entry name" value="Aminotransferase_I/II_large"/>
</dbReference>
<dbReference type="PANTHER" id="PTHR45744">
    <property type="entry name" value="TYROSINE AMINOTRANSFERASE"/>
    <property type="match status" value="1"/>
</dbReference>
<dbReference type="SUPFAM" id="SSF53383">
    <property type="entry name" value="PLP-dependent transferases"/>
    <property type="match status" value="1"/>
</dbReference>
<name>A0ABY9CXB9_VITVI</name>
<dbReference type="InterPro" id="IPR015422">
    <property type="entry name" value="PyrdxlP-dep_Trfase_small"/>
</dbReference>
<gene>
    <name evidence="2" type="ORF">VitviT2T_017656</name>
</gene>
<dbReference type="InterPro" id="IPR015421">
    <property type="entry name" value="PyrdxlP-dep_Trfase_major"/>
</dbReference>
<evidence type="ECO:0000313" key="2">
    <source>
        <dbReference type="EMBL" id="WJZ99191.1"/>
    </source>
</evidence>
<protein>
    <recommendedName>
        <fullName evidence="1">Aminotransferase class I/classII large domain-containing protein</fullName>
    </recommendedName>
</protein>
<dbReference type="InterPro" id="IPR015424">
    <property type="entry name" value="PyrdxlP-dep_Trfase"/>
</dbReference>
<keyword evidence="3" id="KW-1185">Reference proteome</keyword>
<dbReference type="Gene3D" id="3.40.640.10">
    <property type="entry name" value="Type I PLP-dependent aspartate aminotransferase-like (Major domain)"/>
    <property type="match status" value="1"/>
</dbReference>
<dbReference type="CDD" id="cd00609">
    <property type="entry name" value="AAT_like"/>
    <property type="match status" value="1"/>
</dbReference>